<organism evidence="1 2">
    <name type="scientific">Dokdonia sinensis</name>
    <dbReference type="NCBI Taxonomy" id="2479847"/>
    <lineage>
        <taxon>Bacteria</taxon>
        <taxon>Pseudomonadati</taxon>
        <taxon>Bacteroidota</taxon>
        <taxon>Flavobacteriia</taxon>
        <taxon>Flavobacteriales</taxon>
        <taxon>Flavobacteriaceae</taxon>
        <taxon>Dokdonia</taxon>
    </lineage>
</organism>
<evidence type="ECO:0008006" key="3">
    <source>
        <dbReference type="Google" id="ProtNLM"/>
    </source>
</evidence>
<dbReference type="EMBL" id="REFV01000009">
    <property type="protein sequence ID" value="RMB58055.1"/>
    <property type="molecule type" value="Genomic_DNA"/>
</dbReference>
<sequence length="839" mass="96806">MAGCSRKKDTFLSRNFHAVTAEYNTLYNGDVALEKGLDGLANSYQDDYWDVLPVERLEIFEDITKPGESKSPDFDRAEEKAIKAIQRHSMKIDGEENNPQMDEAFILLGKSRYYSQRFIPALESFNYILQFYPASNNIAQAKIWKEKTNIRLNNNELAIDNLRKLFKVEKKLSDQDQADAYAMLSQAFLNLGHSDTALAYIKDAARLTRKVEEEGRYNYIKGQLYNKLEFKDSANLAFDEVIDLNRRIPRKYWINAQIEKIKNFDYENGDELALLEWIEELEQNRENRPYLDKLYYTKAEYYMNVGLEDSAIALYNRSLRANGQDGYLISRDYLSLAEYNFNNAEYQLAGAYYDSTLSRLKSRTREYRGIRKKRENLTDVITYETLAQRNDSIMRIASMTEDEQRAFFENYIKELKERRKQDSIRKSEIIRNNEFFTKDNATAGAKGTKGAKGRTKGTAGTSQIGEFFFYNPTAVAYGKQDFLRRWGKRVNEDNWRLSSKQRTKLDGSGTPVDLVAQADFEKDLNVDTFLATIPTGEKSLDSLKRERDNAYYQLGIIYKEKFKEYPRSADKLETLLTFGPEERLILPTKYNLYQVYKEMDAFAKAESTKSDITSNYGDSRYAAILNNPDVALEQDAESAEAIYNNLYRDFQSQNYGPLISKLDDNINRFYGDPFVPKFELLKATALGRYKGYDAYKAALEFVYLTYPRSEEGKKAQSLLQTSIPALASKDFVPAADSVNWKVIYPFDASNKEEALAVQKRINEAIEELGLTNYETTLDNYSEAQTFVVIHYLESQSKGGGLAELLATNKDYRITNPSQVISSDNYKIIQLHKNLDEYTE</sequence>
<reference evidence="1 2" key="1">
    <citation type="submission" date="2018-10" db="EMBL/GenBank/DDBJ databases">
        <title>Dokdonia luteus sp. nov., isolated from sea water.</title>
        <authorList>
            <person name="Zhou L.Y."/>
            <person name="Du Z.J."/>
        </authorList>
    </citation>
    <scope>NUCLEOTIDE SEQUENCE [LARGE SCALE GENOMIC DNA]</scope>
    <source>
        <strain evidence="1 2">SH27</strain>
    </source>
</reference>
<dbReference type="AlphaFoldDB" id="A0A3M0FZY3"/>
<dbReference type="OrthoDB" id="1522549at2"/>
<dbReference type="InterPro" id="IPR011990">
    <property type="entry name" value="TPR-like_helical_dom_sf"/>
</dbReference>
<dbReference type="Proteomes" id="UP000281985">
    <property type="component" value="Unassembled WGS sequence"/>
</dbReference>
<dbReference type="SUPFAM" id="SSF48452">
    <property type="entry name" value="TPR-like"/>
    <property type="match status" value="2"/>
</dbReference>
<proteinExistence type="predicted"/>
<name>A0A3M0FZY3_9FLAO</name>
<protein>
    <recommendedName>
        <fullName evidence="3">Gliding motility protein</fullName>
    </recommendedName>
</protein>
<keyword evidence="2" id="KW-1185">Reference proteome</keyword>
<evidence type="ECO:0000313" key="2">
    <source>
        <dbReference type="Proteomes" id="UP000281985"/>
    </source>
</evidence>
<comment type="caution">
    <text evidence="1">The sequence shown here is derived from an EMBL/GenBank/DDBJ whole genome shotgun (WGS) entry which is preliminary data.</text>
</comment>
<gene>
    <name evidence="1" type="ORF">EAX61_10155</name>
</gene>
<accession>A0A3M0FZY3</accession>
<dbReference type="Gene3D" id="1.25.40.10">
    <property type="entry name" value="Tetratricopeptide repeat domain"/>
    <property type="match status" value="2"/>
</dbReference>
<evidence type="ECO:0000313" key="1">
    <source>
        <dbReference type="EMBL" id="RMB58055.1"/>
    </source>
</evidence>